<feature type="region of interest" description="Disordered" evidence="1">
    <location>
        <begin position="461"/>
        <end position="520"/>
    </location>
</feature>
<organism evidence="2 3">
    <name type="scientific">Streptomyces spongiicola</name>
    <dbReference type="NCBI Taxonomy" id="1690221"/>
    <lineage>
        <taxon>Bacteria</taxon>
        <taxon>Bacillati</taxon>
        <taxon>Actinomycetota</taxon>
        <taxon>Actinomycetes</taxon>
        <taxon>Kitasatosporales</taxon>
        <taxon>Streptomycetaceae</taxon>
        <taxon>Streptomyces</taxon>
    </lineage>
</organism>
<keyword evidence="3" id="KW-1185">Reference proteome</keyword>
<dbReference type="InterPro" id="IPR016024">
    <property type="entry name" value="ARM-type_fold"/>
</dbReference>
<evidence type="ECO:0008006" key="4">
    <source>
        <dbReference type="Google" id="ProtNLM"/>
    </source>
</evidence>
<feature type="compositionally biased region" description="Gly residues" evidence="1">
    <location>
        <begin position="494"/>
        <end position="512"/>
    </location>
</feature>
<dbReference type="RefSeq" id="WP_109292792.1">
    <property type="nucleotide sequence ID" value="NZ_CP029254.1"/>
</dbReference>
<evidence type="ECO:0000313" key="3">
    <source>
        <dbReference type="Proteomes" id="UP000245051"/>
    </source>
</evidence>
<dbReference type="Gene3D" id="1.25.10.10">
    <property type="entry name" value="Leucine-rich Repeat Variant"/>
    <property type="match status" value="1"/>
</dbReference>
<dbReference type="InterPro" id="IPR011989">
    <property type="entry name" value="ARM-like"/>
</dbReference>
<evidence type="ECO:0000313" key="2">
    <source>
        <dbReference type="EMBL" id="AWK07789.1"/>
    </source>
</evidence>
<dbReference type="EMBL" id="CP029254">
    <property type="protein sequence ID" value="AWK07789.1"/>
    <property type="molecule type" value="Genomic_DNA"/>
</dbReference>
<protein>
    <recommendedName>
        <fullName evidence="4">HEAT repeat domain-containing protein</fullName>
    </recommendedName>
</protein>
<sequence length="535" mass="56189">MTSRGNTAVERLVQGAGIRDVLESADPDAWLDLDAEVRAVRTGGPQVRSRELTRVPALALCHRDGRVREAALEQVAGHPDLLPLLVVRTADWAGPVRTRARDLLPGLLAAVGPEDLVPLTALALRLSRRRRGGFAHETLTAFLRSARPAVLEPLLVSPDRATRRIAYGLVVEHGLLPADRLARAAAADEDVVVQRLCADAALGRAPTLDDVILPLVRSRHPAARSAGVTALRRAGRHDDARPFLTDRSGLVRACARYVLRQGGTEPLPLYRALCADPADHGIPAWAPLGLAECGEPADAALLWPLTGHPVPSVRARAVAGLRLLGRIDLDRLRPLLDDPAPTVAREAATTLLPWAGSLPEDWLLSRVTGDRGPAHTRRTAFRLVRARGGIAELRAAVALLDGPDRALATLAVTAIQQWVPPQGGHHDPAELDALLDRCTHLFSVHALLSLRWRAGLTGPSGTGGETATAGGPEAAADPEAACAAATARGPGPVPGAGTGSVSGAGPGSGDGGIPAPSPRARVGAAIRAWIRRRKA</sequence>
<gene>
    <name evidence="2" type="ORF">DDQ41_01385</name>
</gene>
<proteinExistence type="predicted"/>
<name>A0ABM6V1A3_9ACTN</name>
<evidence type="ECO:0000256" key="1">
    <source>
        <dbReference type="SAM" id="MobiDB-lite"/>
    </source>
</evidence>
<dbReference type="SUPFAM" id="SSF48371">
    <property type="entry name" value="ARM repeat"/>
    <property type="match status" value="1"/>
</dbReference>
<accession>A0ABM6V1A3</accession>
<feature type="compositionally biased region" description="Low complexity" evidence="1">
    <location>
        <begin position="465"/>
        <end position="490"/>
    </location>
</feature>
<dbReference type="Proteomes" id="UP000245051">
    <property type="component" value="Chromosome"/>
</dbReference>
<reference evidence="2 3" key="1">
    <citation type="submission" date="2018-05" db="EMBL/GenBank/DDBJ databases">
        <title>Complete genome sequence of the Type Strain of Streptomyces spongiicola HNM0071, the producer of staurosporine.</title>
        <authorList>
            <person name="Zhou S."/>
            <person name="Huang X."/>
        </authorList>
    </citation>
    <scope>NUCLEOTIDE SEQUENCE [LARGE SCALE GENOMIC DNA]</scope>
    <source>
        <strain evidence="2 3">HNM0071</strain>
    </source>
</reference>